<dbReference type="EMBL" id="LIXZ01000005">
    <property type="protein sequence ID" value="KPL59955.1"/>
    <property type="molecule type" value="Genomic_DNA"/>
</dbReference>
<comment type="caution">
    <text evidence="3">The sequence shown here is derived from an EMBL/GenBank/DDBJ whole genome shotgun (WGS) entry which is preliminary data.</text>
</comment>
<evidence type="ECO:0000256" key="1">
    <source>
        <dbReference type="SAM" id="Phobius"/>
    </source>
</evidence>
<proteinExistence type="predicted"/>
<feature type="transmembrane region" description="Helical" evidence="1">
    <location>
        <begin position="80"/>
        <end position="98"/>
    </location>
</feature>
<feature type="transmembrane region" description="Helical" evidence="1">
    <location>
        <begin position="104"/>
        <end position="130"/>
    </location>
</feature>
<sequence>MSSAPANSIPRPLVQLNQWFIVSTVAISWLFQIEFLLLLPFLVGMSALLFKYNPVMKAGKFFLKKEPSSYPPEDAEQQRFNNIIAVSCLGGAIISSLAGWDTGFYLFSGMVFVAASVALAGFCIGCFIRFQWKRFQYKRSLQ</sequence>
<feature type="domain" description="DUF4395" evidence="2">
    <location>
        <begin position="9"/>
        <end position="134"/>
    </location>
</feature>
<gene>
    <name evidence="3" type="ORF">AM506_07700</name>
</gene>
<dbReference type="InterPro" id="IPR025508">
    <property type="entry name" value="DUF4395"/>
</dbReference>
<dbReference type="Proteomes" id="UP000050398">
    <property type="component" value="Unassembled WGS sequence"/>
</dbReference>
<keyword evidence="1" id="KW-1133">Transmembrane helix</keyword>
<dbReference type="RefSeq" id="WP_060671920.1">
    <property type="nucleotide sequence ID" value="NZ_LIXZ01000005.1"/>
</dbReference>
<accession>A0A0P6W225</accession>
<feature type="transmembrane region" description="Helical" evidence="1">
    <location>
        <begin position="20"/>
        <end position="50"/>
    </location>
</feature>
<dbReference type="Pfam" id="PF14340">
    <property type="entry name" value="DUF4395"/>
    <property type="match status" value="1"/>
</dbReference>
<evidence type="ECO:0000313" key="3">
    <source>
        <dbReference type="EMBL" id="KPL59955.1"/>
    </source>
</evidence>
<keyword evidence="1" id="KW-0812">Transmembrane</keyword>
<keyword evidence="1" id="KW-0472">Membrane</keyword>
<dbReference type="AlphaFoldDB" id="A0A0P6W225"/>
<dbReference type="PIRSF" id="PIRSF030042">
    <property type="entry name" value="UCP030042"/>
    <property type="match status" value="1"/>
</dbReference>
<reference evidence="3 4" key="1">
    <citation type="submission" date="2015-08" db="EMBL/GenBank/DDBJ databases">
        <title>Draft Genome Sequence of Bacillus vietnamensis UCD-SED5.</title>
        <authorList>
            <person name="Lee R.D."/>
            <person name="Jospin G."/>
            <person name="Lang J.M."/>
            <person name="Coil D.A."/>
            <person name="Eisen J.A."/>
        </authorList>
    </citation>
    <scope>NUCLEOTIDE SEQUENCE [LARGE SCALE GENOMIC DNA]</scope>
    <source>
        <strain evidence="3 4">UCD-SED5</strain>
    </source>
</reference>
<evidence type="ECO:0000259" key="2">
    <source>
        <dbReference type="Pfam" id="PF14340"/>
    </source>
</evidence>
<name>A0A0P6W225_9BACI</name>
<dbReference type="eggNOG" id="ENOG5031B0I">
    <property type="taxonomic scope" value="Bacteria"/>
</dbReference>
<dbReference type="PATRIC" id="fig|218284.4.peg.3154"/>
<dbReference type="InterPro" id="IPR016942">
    <property type="entry name" value="UCP030042"/>
</dbReference>
<dbReference type="OrthoDB" id="2376580at2"/>
<evidence type="ECO:0000313" key="4">
    <source>
        <dbReference type="Proteomes" id="UP000050398"/>
    </source>
</evidence>
<protein>
    <recommendedName>
        <fullName evidence="2">DUF4395 domain-containing protein</fullName>
    </recommendedName>
</protein>
<organism evidence="3 4">
    <name type="scientific">Rossellomorea vietnamensis</name>
    <dbReference type="NCBI Taxonomy" id="218284"/>
    <lineage>
        <taxon>Bacteria</taxon>
        <taxon>Bacillati</taxon>
        <taxon>Bacillota</taxon>
        <taxon>Bacilli</taxon>
        <taxon>Bacillales</taxon>
        <taxon>Bacillaceae</taxon>
        <taxon>Rossellomorea</taxon>
    </lineage>
</organism>